<dbReference type="EMBL" id="CP004120">
    <property type="protein sequence ID" value="AGT44702.1"/>
    <property type="molecule type" value="Genomic_DNA"/>
</dbReference>
<evidence type="ECO:0008006" key="3">
    <source>
        <dbReference type="Google" id="ProtNLM"/>
    </source>
</evidence>
<keyword evidence="2" id="KW-1185">Reference proteome</keyword>
<evidence type="ECO:0000313" key="1">
    <source>
        <dbReference type="EMBL" id="AGT44702.1"/>
    </source>
</evidence>
<dbReference type="AlphaFoldDB" id="S5ZPY8"/>
<reference evidence="1 2" key="1">
    <citation type="journal article" date="2013" name="PLoS ONE">
        <title>Genome-Wide Relatedness of Treponema pedis, from Gingiva and Necrotic Skin Lesions of Pigs, with the Human Oral Pathogen Treponema denticola.</title>
        <authorList>
            <person name="Svartstrom O."/>
            <person name="Mushtaq M."/>
            <person name="Pringle M."/>
            <person name="Segerman B."/>
        </authorList>
    </citation>
    <scope>NUCLEOTIDE SEQUENCE [LARGE SCALE GENOMIC DNA]</scope>
    <source>
        <strain evidence="1">T A4</strain>
    </source>
</reference>
<sequence length="317" mass="36421">MNTIPTIFNEHKIPYTILGKNAGTTEEKISVVVLNRGARYYLASLFQNLISMGLTSIVFVENSTRSFELETLSTQFPEVKFIVPSEEVSAGEMINLGISEVFSDYVLVIWNDMVLPSVLHFENLIEKLEEKQIICAAPFLISSKNSAMPIQNVPSLMGKEFSTEQFLCKKDFTKTIYMSDFTGIYNRLKFIEAGGFDYTIKNPYWQNLDFCFRAHLCGNEIMIFNILKIKYTGDFPIEDISADNSYMTFYLKNLAPAFGKNGMYLPGKRFFHYAKQSGLNIFKAYKYFKHVSLWVNVNRYKFTVSPSELISNWEPSI</sequence>
<accession>S5ZPY8</accession>
<gene>
    <name evidence="1" type="ORF">TPE_2228</name>
</gene>
<protein>
    <recommendedName>
        <fullName evidence="3">Glycosyltransferase</fullName>
    </recommendedName>
</protein>
<dbReference type="OrthoDB" id="355867at2"/>
<dbReference type="HOGENOM" id="CLU_073854_0_0_12"/>
<dbReference type="PATRIC" id="fig|1291379.3.peg.2200"/>
<evidence type="ECO:0000313" key="2">
    <source>
        <dbReference type="Proteomes" id="UP000015620"/>
    </source>
</evidence>
<dbReference type="SUPFAM" id="SSF53448">
    <property type="entry name" value="Nucleotide-diphospho-sugar transferases"/>
    <property type="match status" value="1"/>
</dbReference>
<dbReference type="GeneID" id="301090692"/>
<dbReference type="RefSeq" id="WP_020965998.1">
    <property type="nucleotide sequence ID" value="NC_022097.1"/>
</dbReference>
<dbReference type="Gene3D" id="3.90.550.10">
    <property type="entry name" value="Spore Coat Polysaccharide Biosynthesis Protein SpsA, Chain A"/>
    <property type="match status" value="1"/>
</dbReference>
<name>S5ZPY8_9SPIR</name>
<organism evidence="1 2">
    <name type="scientific">Treponema pedis str. T A4</name>
    <dbReference type="NCBI Taxonomy" id="1291379"/>
    <lineage>
        <taxon>Bacteria</taxon>
        <taxon>Pseudomonadati</taxon>
        <taxon>Spirochaetota</taxon>
        <taxon>Spirochaetia</taxon>
        <taxon>Spirochaetales</taxon>
        <taxon>Treponemataceae</taxon>
        <taxon>Treponema</taxon>
    </lineage>
</organism>
<dbReference type="STRING" id="1291379.TPE_2228"/>
<dbReference type="InterPro" id="IPR029044">
    <property type="entry name" value="Nucleotide-diphossugar_trans"/>
</dbReference>
<dbReference type="KEGG" id="tped:TPE_2228"/>
<dbReference type="Proteomes" id="UP000015620">
    <property type="component" value="Chromosome"/>
</dbReference>
<proteinExistence type="predicted"/>